<dbReference type="HOGENOM" id="CLU_1321931_0_0_1"/>
<sequence length="208" mass="22587">MKAILLFLVVFFIHYQCNAILYNYVESQLKRTKRAVDCTSKYGDWSEWSTCSIDCGFCGKQSRSRTCIPVNGCSEPICKDDATETQSCGTDTKVCIWPLPSCCNKEYKKTPDFVGRRFFCSSSKDSSASTDSLQTLDALGSQTGDSTQYEKTDDLAVFVTTGPSGTSETSTLVTSSSNPTTASTLFPTNPEASNTAPTTVLTPSTPNI</sequence>
<dbReference type="PROSITE" id="PS50092">
    <property type="entry name" value="TSP1"/>
    <property type="match status" value="1"/>
</dbReference>
<dbReference type="EMBL" id="GL379795">
    <property type="protein sequence ID" value="EGT59271.1"/>
    <property type="molecule type" value="Genomic_DNA"/>
</dbReference>
<keyword evidence="2" id="KW-0732">Signal</keyword>
<dbReference type="PANTHER" id="PTHR31507:SF10">
    <property type="entry name" value="SHKT DOMAIN-CONTAINING PROTEIN"/>
    <property type="match status" value="1"/>
</dbReference>
<name>G0MIF3_CAEBE</name>
<dbReference type="InterPro" id="IPR000884">
    <property type="entry name" value="TSP1_rpt"/>
</dbReference>
<dbReference type="SMART" id="SM00209">
    <property type="entry name" value="TSP1"/>
    <property type="match status" value="1"/>
</dbReference>
<dbReference type="OrthoDB" id="5876856at2759"/>
<accession>G0MIF3</accession>
<evidence type="ECO:0000256" key="2">
    <source>
        <dbReference type="SAM" id="SignalP"/>
    </source>
</evidence>
<dbReference type="InParanoid" id="G0MIF3"/>
<feature type="compositionally biased region" description="Low complexity" evidence="1">
    <location>
        <begin position="161"/>
        <end position="177"/>
    </location>
</feature>
<protein>
    <submittedName>
        <fullName evidence="3">Uncharacterized protein</fullName>
    </submittedName>
</protein>
<dbReference type="Proteomes" id="UP000008068">
    <property type="component" value="Unassembled WGS sequence"/>
</dbReference>
<gene>
    <name evidence="3" type="ORF">CAEBREN_08692</name>
</gene>
<reference evidence="4" key="1">
    <citation type="submission" date="2011-07" db="EMBL/GenBank/DDBJ databases">
        <authorList>
            <consortium name="Caenorhabditis brenneri Sequencing and Analysis Consortium"/>
            <person name="Wilson R.K."/>
        </authorList>
    </citation>
    <scope>NUCLEOTIDE SEQUENCE [LARGE SCALE GENOMIC DNA]</scope>
    <source>
        <strain evidence="4">PB2801</strain>
    </source>
</reference>
<feature type="signal peptide" evidence="2">
    <location>
        <begin position="1"/>
        <end position="19"/>
    </location>
</feature>
<dbReference type="Gene3D" id="2.20.100.10">
    <property type="entry name" value="Thrombospondin type-1 (TSP1) repeat"/>
    <property type="match status" value="1"/>
</dbReference>
<dbReference type="Pfam" id="PF00090">
    <property type="entry name" value="TSP_1"/>
    <property type="match status" value="1"/>
</dbReference>
<proteinExistence type="predicted"/>
<dbReference type="AlphaFoldDB" id="G0MIF3"/>
<dbReference type="InterPro" id="IPR036383">
    <property type="entry name" value="TSP1_rpt_sf"/>
</dbReference>
<evidence type="ECO:0000256" key="1">
    <source>
        <dbReference type="SAM" id="MobiDB-lite"/>
    </source>
</evidence>
<dbReference type="SUPFAM" id="SSF82895">
    <property type="entry name" value="TSP-1 type 1 repeat"/>
    <property type="match status" value="1"/>
</dbReference>
<organism evidence="4">
    <name type="scientific">Caenorhabditis brenneri</name>
    <name type="common">Nematode worm</name>
    <dbReference type="NCBI Taxonomy" id="135651"/>
    <lineage>
        <taxon>Eukaryota</taxon>
        <taxon>Metazoa</taxon>
        <taxon>Ecdysozoa</taxon>
        <taxon>Nematoda</taxon>
        <taxon>Chromadorea</taxon>
        <taxon>Rhabditida</taxon>
        <taxon>Rhabditina</taxon>
        <taxon>Rhabditomorpha</taxon>
        <taxon>Rhabditoidea</taxon>
        <taxon>Rhabditidae</taxon>
        <taxon>Peloderinae</taxon>
        <taxon>Caenorhabditis</taxon>
    </lineage>
</organism>
<evidence type="ECO:0000313" key="3">
    <source>
        <dbReference type="EMBL" id="EGT59271.1"/>
    </source>
</evidence>
<dbReference type="eggNOG" id="ENOG502TIP9">
    <property type="taxonomic scope" value="Eukaryota"/>
</dbReference>
<evidence type="ECO:0000313" key="4">
    <source>
        <dbReference type="Proteomes" id="UP000008068"/>
    </source>
</evidence>
<dbReference type="FunCoup" id="G0MIF3">
    <property type="interactions" value="2"/>
</dbReference>
<feature type="region of interest" description="Disordered" evidence="1">
    <location>
        <begin position="161"/>
        <end position="208"/>
    </location>
</feature>
<keyword evidence="4" id="KW-1185">Reference proteome</keyword>
<dbReference type="STRING" id="135651.G0MIF3"/>
<feature type="chain" id="PRO_5003403124" evidence="2">
    <location>
        <begin position="20"/>
        <end position="208"/>
    </location>
</feature>
<feature type="compositionally biased region" description="Polar residues" evidence="1">
    <location>
        <begin position="178"/>
        <end position="208"/>
    </location>
</feature>
<dbReference type="PANTHER" id="PTHR31507">
    <property type="entry name" value="PROTEIN CBG15923"/>
    <property type="match status" value="1"/>
</dbReference>